<dbReference type="SMART" id="SM00563">
    <property type="entry name" value="PlsC"/>
    <property type="match status" value="1"/>
</dbReference>
<dbReference type="Proteomes" id="UP000289775">
    <property type="component" value="Unassembled WGS sequence"/>
</dbReference>
<feature type="transmembrane region" description="Helical" evidence="6">
    <location>
        <begin position="294"/>
        <end position="314"/>
    </location>
</feature>
<feature type="transmembrane region" description="Helical" evidence="6">
    <location>
        <begin position="268"/>
        <end position="287"/>
    </location>
</feature>
<evidence type="ECO:0000256" key="6">
    <source>
        <dbReference type="SAM" id="Phobius"/>
    </source>
</evidence>
<evidence type="ECO:0000256" key="1">
    <source>
        <dbReference type="ARBA" id="ARBA00004651"/>
    </source>
</evidence>
<feature type="transmembrane region" description="Helical" evidence="6">
    <location>
        <begin position="824"/>
        <end position="848"/>
    </location>
</feature>
<dbReference type="InterPro" id="IPR050545">
    <property type="entry name" value="Mycobact_MmpL"/>
</dbReference>
<feature type="transmembrane region" description="Helical" evidence="6">
    <location>
        <begin position="386"/>
        <end position="405"/>
    </location>
</feature>
<dbReference type="RefSeq" id="WP_129750401.1">
    <property type="nucleotide sequence ID" value="NZ_JUIW01000004.1"/>
</dbReference>
<feature type="transmembrane region" description="Helical" evidence="6">
    <location>
        <begin position="361"/>
        <end position="380"/>
    </location>
</feature>
<dbReference type="EMBL" id="JUIW01000004">
    <property type="protein sequence ID" value="RYJ43736.1"/>
    <property type="molecule type" value="Genomic_DNA"/>
</dbReference>
<comment type="subcellular location">
    <subcellularLocation>
        <location evidence="1">Cell membrane</location>
        <topology evidence="1">Multi-pass membrane protein</topology>
    </subcellularLocation>
</comment>
<evidence type="ECO:0000256" key="5">
    <source>
        <dbReference type="ARBA" id="ARBA00023136"/>
    </source>
</evidence>
<evidence type="ECO:0000256" key="4">
    <source>
        <dbReference type="ARBA" id="ARBA00022989"/>
    </source>
</evidence>
<name>A0A444WD53_9FLAO</name>
<dbReference type="Gene3D" id="1.20.1640.10">
    <property type="entry name" value="Multidrug efflux transporter AcrB transmembrane domain"/>
    <property type="match status" value="2"/>
</dbReference>
<dbReference type="OrthoDB" id="9803035at2"/>
<dbReference type="InterPro" id="IPR002123">
    <property type="entry name" value="Plipid/glycerol_acylTrfase"/>
</dbReference>
<reference evidence="8 9" key="1">
    <citation type="submission" date="2014-12" db="EMBL/GenBank/DDBJ databases">
        <title>Genome sequence of Flavobacterium beibuense RSKm HC5.</title>
        <authorList>
            <person name="Kim J.F."/>
            <person name="Song J.Y."/>
            <person name="Kwak M.-J."/>
            <person name="Lee S.-W."/>
        </authorList>
    </citation>
    <scope>NUCLEOTIDE SEQUENCE [LARGE SCALE GENOMIC DNA]</scope>
    <source>
        <strain evidence="8 9">RSKm HC5</strain>
    </source>
</reference>
<organism evidence="8 9">
    <name type="scientific">Flavobacterium beibuense</name>
    <dbReference type="NCBI Taxonomy" id="657326"/>
    <lineage>
        <taxon>Bacteria</taxon>
        <taxon>Pseudomonadati</taxon>
        <taxon>Bacteroidota</taxon>
        <taxon>Flavobacteriia</taxon>
        <taxon>Flavobacteriales</taxon>
        <taxon>Flavobacteriaceae</taxon>
        <taxon>Flavobacterium</taxon>
    </lineage>
</organism>
<dbReference type="AlphaFoldDB" id="A0A444WD53"/>
<accession>A0A444WD53</accession>
<feature type="transmembrane region" description="Helical" evidence="6">
    <location>
        <begin position="746"/>
        <end position="768"/>
    </location>
</feature>
<feature type="transmembrane region" description="Helical" evidence="6">
    <location>
        <begin position="320"/>
        <end position="341"/>
    </location>
</feature>
<dbReference type="PANTHER" id="PTHR33406">
    <property type="entry name" value="MEMBRANE PROTEIN MJ1562-RELATED"/>
    <property type="match status" value="1"/>
</dbReference>
<dbReference type="GO" id="GO:0016746">
    <property type="term" value="F:acyltransferase activity"/>
    <property type="evidence" value="ECO:0007669"/>
    <property type="project" value="UniProtKB-KW"/>
</dbReference>
<feature type="transmembrane region" description="Helical" evidence="6">
    <location>
        <begin position="436"/>
        <end position="455"/>
    </location>
</feature>
<evidence type="ECO:0000313" key="9">
    <source>
        <dbReference type="Proteomes" id="UP000289775"/>
    </source>
</evidence>
<keyword evidence="9" id="KW-1185">Reference proteome</keyword>
<feature type="domain" description="Phospholipid/glycerol acyltransferase" evidence="7">
    <location>
        <begin position="893"/>
        <end position="1002"/>
    </location>
</feature>
<dbReference type="CDD" id="cd07989">
    <property type="entry name" value="LPLAT_AGPAT-like"/>
    <property type="match status" value="1"/>
</dbReference>
<keyword evidence="4 6" id="KW-1133">Transmembrane helix</keyword>
<feature type="transmembrane region" description="Helical" evidence="6">
    <location>
        <begin position="682"/>
        <end position="704"/>
    </location>
</feature>
<dbReference type="Pfam" id="PF03176">
    <property type="entry name" value="MMPL"/>
    <property type="match status" value="2"/>
</dbReference>
<dbReference type="SUPFAM" id="SSF82866">
    <property type="entry name" value="Multidrug efflux transporter AcrB transmembrane domain"/>
    <property type="match status" value="2"/>
</dbReference>
<keyword evidence="8" id="KW-0012">Acyltransferase</keyword>
<feature type="transmembrane region" description="Helical" evidence="6">
    <location>
        <begin position="710"/>
        <end position="734"/>
    </location>
</feature>
<comment type="caution">
    <text evidence="8">The sequence shown here is derived from an EMBL/GenBank/DDBJ whole genome shotgun (WGS) entry which is preliminary data.</text>
</comment>
<evidence type="ECO:0000313" key="8">
    <source>
        <dbReference type="EMBL" id="RYJ43736.1"/>
    </source>
</evidence>
<dbReference type="InterPro" id="IPR004869">
    <property type="entry name" value="MMPL_dom"/>
</dbReference>
<keyword evidence="5 6" id="KW-0472">Membrane</keyword>
<feature type="transmembrane region" description="Helical" evidence="6">
    <location>
        <begin position="661"/>
        <end position="677"/>
    </location>
</feature>
<keyword evidence="3 6" id="KW-0812">Transmembrane</keyword>
<keyword evidence="8" id="KW-0808">Transferase</keyword>
<evidence type="ECO:0000256" key="2">
    <source>
        <dbReference type="ARBA" id="ARBA00022475"/>
    </source>
</evidence>
<protein>
    <submittedName>
        <fullName evidence="8">Phospholipid/glycerol acyltransferase</fullName>
    </submittedName>
</protein>
<dbReference type="GO" id="GO:0005886">
    <property type="term" value="C:plasma membrane"/>
    <property type="evidence" value="ECO:0007669"/>
    <property type="project" value="UniProtKB-SubCell"/>
</dbReference>
<dbReference type="Pfam" id="PF01553">
    <property type="entry name" value="Acyltransferase"/>
    <property type="match status" value="1"/>
</dbReference>
<evidence type="ECO:0000256" key="3">
    <source>
        <dbReference type="ARBA" id="ARBA00022692"/>
    </source>
</evidence>
<dbReference type="PANTHER" id="PTHR33406:SF13">
    <property type="entry name" value="MEMBRANE PROTEIN YDFJ"/>
    <property type="match status" value="1"/>
</dbReference>
<sequence length="1221" mass="137495">MHKFFTSIHFFVNRNKFLAIGIALAFLAVFGYFASKIKFEEDITRLIPKSERTDETTKVLSQLNFTDKITVIINAKEGVTPQQLTEVANVFLDSLKSCNKYIKAVQGKVDDENIQEAFDFVHSNLPLFLDDKDYKRIEQKLKADSIAATVSANYRSIISPSGLVTKDFILQDPFGMSFIGLEKLKQLGLDDEFQLVDGYVITKDSQKLLLFISPELPGNETEKNTAFVDKLDAIKASLNTTFEKTATIEYFGATNIAVANAKQIKSDIRTTTFIAISLLMLLLMVYYRRFLIPFIILVPTIFGVVFAVALLYFLRGTISAISLSIGAILLGVTIDYALHILTHHRHNSDINGLYKDITKPLIMSSTTTAVAFMCLLFVNSGALQDLGIFAAVSVVVTSFFSLLIIPHLYKPKQGKNIEHNTLLDKLAGFSFDNNKLLIGISVVVIIASLFTFNRVTYDGDLSQLNYVPAEIQQAEKHLESATNLTSKSLYVAVYGNSPEELLQNNNVLYNRLLADKNNNNLLSYSSVGGVVLSEKEQKEKIAKWNAFWTPQRRQFVEAGLIDEGSKLGFKPNAYDKFYSLLNSDFKTVSLQEYLDVKTLYLNEFIAEKNGFYTLFNVVKVADEQRDAVVKELSKMPKVVIIDRQQMNETFLGGLKDDFNSLINYSFIAILIILFMFFRRIELVLISSIPIAVTGIVTAGIMGMFDIKFNIFSTIVCTLVFGHGVDFSIFMTSALQKEYSTGKNEMATYRASILLAALTTVLGIGALIFASHPALKSISSVSLIGVFAALIITFIFYPIIFRFFLTHRVNKGKAPLGLRRTLHSVASFIYYGLGGFLLSLFSLIFVNVLPARKAWKMRAFRYLMSKFMKSVLYTNPFTKKTVLNPHNETFDKPAVIIANHTSFLDILAVGMLSPKLIYLVSDWVYNSPVFGIGVKLAGFYPVSQGLEGGVEHLRKKVEEGYSLVVFPEGTRSKDNHIQRFHKGAFYLAEEFGLDIVPILIHGNSEVLPKGDFIINNGSITLKILERIKADDTIFGSNYTERTKKIGTYYKEQFAQMRTEIEEPYYFKDKLMQSFAYKEFDIVKAVKQHFNEVAGTYHIINPFIGTKSTVLHLANDFGETSVLLALQQPQRKIYSFIADEEKREVAKTNYINKIRSIKYLESLEEAKNINYTVILVDANADNVPVALFEKAEYIILTVIQTDVSYNGFETMAEGEDFIILRRI</sequence>
<keyword evidence="2" id="KW-1003">Cell membrane</keyword>
<dbReference type="SUPFAM" id="SSF69593">
    <property type="entry name" value="Glycerol-3-phosphate (1)-acyltransferase"/>
    <property type="match status" value="1"/>
</dbReference>
<evidence type="ECO:0000259" key="7">
    <source>
        <dbReference type="SMART" id="SM00563"/>
    </source>
</evidence>
<proteinExistence type="predicted"/>
<gene>
    <name evidence="8" type="ORF">NU09_1244</name>
</gene>
<feature type="transmembrane region" description="Helical" evidence="6">
    <location>
        <begin position="780"/>
        <end position="804"/>
    </location>
</feature>